<feature type="coiled-coil region" evidence="1">
    <location>
        <begin position="72"/>
        <end position="99"/>
    </location>
</feature>
<feature type="region of interest" description="Disordered" evidence="2">
    <location>
        <begin position="508"/>
        <end position="568"/>
    </location>
</feature>
<evidence type="ECO:0000256" key="1">
    <source>
        <dbReference type="SAM" id="Coils"/>
    </source>
</evidence>
<feature type="compositionally biased region" description="Basic residues" evidence="2">
    <location>
        <begin position="598"/>
        <end position="613"/>
    </location>
</feature>
<feature type="region of interest" description="Disordered" evidence="2">
    <location>
        <begin position="585"/>
        <end position="613"/>
    </location>
</feature>
<keyword evidence="1" id="KW-0175">Coiled coil</keyword>
<proteinExistence type="predicted"/>
<dbReference type="InterPro" id="IPR046521">
    <property type="entry name" value="DUF6698"/>
</dbReference>
<name>A0A067S941_GALM3</name>
<sequence>MSDTRAQNQQPAPLPPVSSGSANSHLRRTARMNAIPAAGSAQPPSLTTNSVSNTSGQQNPKHVDAVPLHKVYLESRREIEELKEENLNLRNSIATMVIRDSGAKGRKRGPQKIDDDEDTDITLDSNLFAKIVKLGRWCVLFRACYFDIGHFVGLDEESTFGVDDPVRFLDDEHKDMGITEDLRDAIPQKYHRLFSVSADASKKGDSISKFRDGASTGRSNFVKLLKEQVGGIFDVPEMTTALSPEGRLDIPRVQFLIGSEKDPVTSCITYPPCFPALCRNEDATNDDNLFRSEVLFRIARGIVFGSTSIFNKENAVSRSISQFLRVDRPPGTTPAFIALCSIVARFLLSTDKQFDSGGKGRSGIAYKDNYFYYLQFIIDAIKHNPRWYSKVMGEWDANVFSKQVETKEAAVSANGGTSSGGTEIIDRTNEIAQRLEEMRLRSVGDGDQEPDTQMQPGQFDDSDNIPSPDPGEDDSDMYAEETPVSNFERLDDVPRAPVDQTADIMSTTQSIPERVDHPSISPDQSPALESKPTAPTVTKAKKSGKPKVPLETDTQERRSLRPRGIAAGAGTATIYSQSLVEPNAASPILNDAPPAAPKKSRAKAGRGRGVRAG</sequence>
<feature type="compositionally biased region" description="Polar residues" evidence="2">
    <location>
        <begin position="42"/>
        <end position="60"/>
    </location>
</feature>
<dbReference type="EMBL" id="KL142415">
    <property type="protein sequence ID" value="KDR67395.1"/>
    <property type="molecule type" value="Genomic_DNA"/>
</dbReference>
<gene>
    <name evidence="3" type="ORF">GALMADRAFT_216478</name>
</gene>
<feature type="region of interest" description="Disordered" evidence="2">
    <location>
        <begin position="1"/>
        <end position="66"/>
    </location>
</feature>
<dbReference type="HOGENOM" id="CLU_445520_0_0_1"/>
<evidence type="ECO:0000313" key="4">
    <source>
        <dbReference type="Proteomes" id="UP000027222"/>
    </source>
</evidence>
<dbReference type="OrthoDB" id="3231188at2759"/>
<feature type="compositionally biased region" description="Basic and acidic residues" evidence="2">
    <location>
        <begin position="548"/>
        <end position="559"/>
    </location>
</feature>
<dbReference type="STRING" id="685588.A0A067S941"/>
<feature type="compositionally biased region" description="Polar residues" evidence="2">
    <location>
        <begin position="1"/>
        <end position="11"/>
    </location>
</feature>
<keyword evidence="4" id="KW-1185">Reference proteome</keyword>
<protein>
    <submittedName>
        <fullName evidence="3">Uncharacterized protein</fullName>
    </submittedName>
</protein>
<accession>A0A067S941</accession>
<dbReference type="AlphaFoldDB" id="A0A067S941"/>
<evidence type="ECO:0000256" key="2">
    <source>
        <dbReference type="SAM" id="MobiDB-lite"/>
    </source>
</evidence>
<dbReference type="Pfam" id="PF20414">
    <property type="entry name" value="DUF6698"/>
    <property type="match status" value="1"/>
</dbReference>
<reference evidence="4" key="1">
    <citation type="journal article" date="2014" name="Proc. Natl. Acad. Sci. U.S.A.">
        <title>Extensive sampling of basidiomycete genomes demonstrates inadequacy of the white-rot/brown-rot paradigm for wood decay fungi.</title>
        <authorList>
            <person name="Riley R."/>
            <person name="Salamov A.A."/>
            <person name="Brown D.W."/>
            <person name="Nagy L.G."/>
            <person name="Floudas D."/>
            <person name="Held B.W."/>
            <person name="Levasseur A."/>
            <person name="Lombard V."/>
            <person name="Morin E."/>
            <person name="Otillar R."/>
            <person name="Lindquist E.A."/>
            <person name="Sun H."/>
            <person name="LaButti K.M."/>
            <person name="Schmutz J."/>
            <person name="Jabbour D."/>
            <person name="Luo H."/>
            <person name="Baker S.E."/>
            <person name="Pisabarro A.G."/>
            <person name="Walton J.D."/>
            <person name="Blanchette R.A."/>
            <person name="Henrissat B."/>
            <person name="Martin F."/>
            <person name="Cullen D."/>
            <person name="Hibbett D.S."/>
            <person name="Grigoriev I.V."/>
        </authorList>
    </citation>
    <scope>NUCLEOTIDE SEQUENCE [LARGE SCALE GENOMIC DNA]</scope>
    <source>
        <strain evidence="4">CBS 339.88</strain>
    </source>
</reference>
<feature type="compositionally biased region" description="Acidic residues" evidence="2">
    <location>
        <begin position="470"/>
        <end position="479"/>
    </location>
</feature>
<dbReference type="Proteomes" id="UP000027222">
    <property type="component" value="Unassembled WGS sequence"/>
</dbReference>
<evidence type="ECO:0000313" key="3">
    <source>
        <dbReference type="EMBL" id="KDR67395.1"/>
    </source>
</evidence>
<organism evidence="3 4">
    <name type="scientific">Galerina marginata (strain CBS 339.88)</name>
    <dbReference type="NCBI Taxonomy" id="685588"/>
    <lineage>
        <taxon>Eukaryota</taxon>
        <taxon>Fungi</taxon>
        <taxon>Dikarya</taxon>
        <taxon>Basidiomycota</taxon>
        <taxon>Agaricomycotina</taxon>
        <taxon>Agaricomycetes</taxon>
        <taxon>Agaricomycetidae</taxon>
        <taxon>Agaricales</taxon>
        <taxon>Agaricineae</taxon>
        <taxon>Strophariaceae</taxon>
        <taxon>Galerina</taxon>
    </lineage>
</organism>
<feature type="region of interest" description="Disordered" evidence="2">
    <location>
        <begin position="441"/>
        <end position="485"/>
    </location>
</feature>